<accession>A0ABQ9XVA0</accession>
<sequence>MLFSHSSHFSIDRTTLIRTRDGGDPYGYSHWSSALISDPFTSGVVSITITVFKISTDSSGVCFGVLDSSAEIPWKKMTIATSLQGLHHPIYVDLATLN</sequence>
<evidence type="ECO:0000313" key="2">
    <source>
        <dbReference type="Proteomes" id="UP001281761"/>
    </source>
</evidence>
<keyword evidence="2" id="KW-1185">Reference proteome</keyword>
<dbReference type="Proteomes" id="UP001281761">
    <property type="component" value="Unassembled WGS sequence"/>
</dbReference>
<protein>
    <submittedName>
        <fullName evidence="1">Uncharacterized protein</fullName>
    </submittedName>
</protein>
<organism evidence="1 2">
    <name type="scientific">Blattamonas nauphoetae</name>
    <dbReference type="NCBI Taxonomy" id="2049346"/>
    <lineage>
        <taxon>Eukaryota</taxon>
        <taxon>Metamonada</taxon>
        <taxon>Preaxostyla</taxon>
        <taxon>Oxymonadida</taxon>
        <taxon>Blattamonas</taxon>
    </lineage>
</organism>
<gene>
    <name evidence="1" type="ORF">BLNAU_9633</name>
</gene>
<comment type="caution">
    <text evidence="1">The sequence shown here is derived from an EMBL/GenBank/DDBJ whole genome shotgun (WGS) entry which is preliminary data.</text>
</comment>
<reference evidence="1 2" key="1">
    <citation type="journal article" date="2022" name="bioRxiv">
        <title>Genomics of Preaxostyla Flagellates Illuminates Evolutionary Transitions and the Path Towards Mitochondrial Loss.</title>
        <authorList>
            <person name="Novak L.V.F."/>
            <person name="Treitli S.C."/>
            <person name="Pyrih J."/>
            <person name="Halakuc P."/>
            <person name="Pipaliya S.V."/>
            <person name="Vacek V."/>
            <person name="Brzon O."/>
            <person name="Soukal P."/>
            <person name="Eme L."/>
            <person name="Dacks J.B."/>
            <person name="Karnkowska A."/>
            <person name="Elias M."/>
            <person name="Hampl V."/>
        </authorList>
    </citation>
    <scope>NUCLEOTIDE SEQUENCE [LARGE SCALE GENOMIC DNA]</scope>
    <source>
        <strain evidence="1">NAU3</strain>
        <tissue evidence="1">Gut</tissue>
    </source>
</reference>
<evidence type="ECO:0000313" key="1">
    <source>
        <dbReference type="EMBL" id="KAK2955405.1"/>
    </source>
</evidence>
<name>A0ABQ9XVA0_9EUKA</name>
<proteinExistence type="predicted"/>
<dbReference type="EMBL" id="JARBJD010000067">
    <property type="protein sequence ID" value="KAK2955405.1"/>
    <property type="molecule type" value="Genomic_DNA"/>
</dbReference>